<protein>
    <submittedName>
        <fullName evidence="5">Uncharacterized protein</fullName>
    </submittedName>
</protein>
<reference evidence="5 6" key="1">
    <citation type="journal article" date="2019" name="Mol. Biol. Evol.">
        <title>Blast fungal genomes show frequent chromosomal changes, gene gains and losses, and effector gene turnover.</title>
        <authorList>
            <person name="Gomez Luciano L.B."/>
            <person name="Jason Tsai I."/>
            <person name="Chuma I."/>
            <person name="Tosa Y."/>
            <person name="Chen Y.H."/>
            <person name="Li J.Y."/>
            <person name="Li M.Y."/>
            <person name="Jade Lu M.Y."/>
            <person name="Nakayashiki H."/>
            <person name="Li W.H."/>
        </authorList>
    </citation>
    <scope>NUCLEOTIDE SEQUENCE [LARGE SCALE GENOMIC DNA]</scope>
    <source>
        <strain evidence="5">MZ5-1-6</strain>
    </source>
</reference>
<feature type="compositionally biased region" description="Basic and acidic residues" evidence="3">
    <location>
        <begin position="370"/>
        <end position="388"/>
    </location>
</feature>
<dbReference type="PRINTS" id="PR00081">
    <property type="entry name" value="GDHRDH"/>
</dbReference>
<feature type="compositionally biased region" description="Basic and acidic residues" evidence="3">
    <location>
        <begin position="402"/>
        <end position="452"/>
    </location>
</feature>
<keyword evidence="4" id="KW-1133">Transmembrane helix</keyword>
<keyword evidence="2" id="KW-0560">Oxidoreductase</keyword>
<proteinExistence type="inferred from homology"/>
<evidence type="ECO:0000256" key="4">
    <source>
        <dbReference type="SAM" id="Phobius"/>
    </source>
</evidence>
<evidence type="ECO:0000256" key="3">
    <source>
        <dbReference type="SAM" id="MobiDB-lite"/>
    </source>
</evidence>
<keyword evidence="4" id="KW-0812">Transmembrane</keyword>
<accession>A0A4V1C5I6</accession>
<sequence length="462" mass="52171">MPIPFLTYVYHHGAPEWMPQPWNIIKGGGTLAALALTKWYCTGATNLSERKMHGKVVMITGGTSGIGAAAALEIAKRGGQVVLLTKQPPSDPFLVEFIEDMRSRAGHTMIYAEQVDLESMYSIRKFATKWIDNAPPRRLDAIVLCAATLTPPGMPRTETAEGIESVWMVNYLANFHLLSILSPAIKAQPFDRDVRVIMATCPSYIASPPLSKAIDADAWSPGTAYARSKLALLTFGKAFQKHLDAYKRPDQLPMNSRVVFIDPGYCRTTGMTRWISRGTLWGLFVYLACYFFSWLLLKSPYMGAQSILFALMEGELSRIPGGQLVKECRVVDFARKDIEDEEASKKLWEASDALIEKTEKEQGALRAKMKKEESQKEKENEEAEKVQEVEALVEAIKKGRSKEKEKEKEKDKDRSKEKSKDKQKDKDRSKERTKDKSKDKEKEKDKEKDKSKSKSKSSRKKE</sequence>
<dbReference type="InterPro" id="IPR002347">
    <property type="entry name" value="SDR_fam"/>
</dbReference>
<dbReference type="Proteomes" id="UP000294847">
    <property type="component" value="Chromosome 2"/>
</dbReference>
<dbReference type="GO" id="GO:0016491">
    <property type="term" value="F:oxidoreductase activity"/>
    <property type="evidence" value="ECO:0007669"/>
    <property type="project" value="UniProtKB-KW"/>
</dbReference>
<dbReference type="InterPro" id="IPR036291">
    <property type="entry name" value="NAD(P)-bd_dom_sf"/>
</dbReference>
<feature type="compositionally biased region" description="Basic residues" evidence="3">
    <location>
        <begin position="453"/>
        <end position="462"/>
    </location>
</feature>
<dbReference type="VEuPathDB" id="FungiDB:M_BR32_EuGene_00013291"/>
<name>A0A4V1C5I6_PYROR</name>
<feature type="region of interest" description="Disordered" evidence="3">
    <location>
        <begin position="362"/>
        <end position="462"/>
    </location>
</feature>
<feature type="transmembrane region" description="Helical" evidence="4">
    <location>
        <begin position="278"/>
        <end position="297"/>
    </location>
</feature>
<evidence type="ECO:0000256" key="1">
    <source>
        <dbReference type="ARBA" id="ARBA00006484"/>
    </source>
</evidence>
<organism evidence="5 6">
    <name type="scientific">Pyricularia oryzae</name>
    <name type="common">Rice blast fungus</name>
    <name type="synonym">Magnaporthe oryzae</name>
    <dbReference type="NCBI Taxonomy" id="318829"/>
    <lineage>
        <taxon>Eukaryota</taxon>
        <taxon>Fungi</taxon>
        <taxon>Dikarya</taxon>
        <taxon>Ascomycota</taxon>
        <taxon>Pezizomycotina</taxon>
        <taxon>Sordariomycetes</taxon>
        <taxon>Sordariomycetidae</taxon>
        <taxon>Magnaporthales</taxon>
        <taxon>Pyriculariaceae</taxon>
        <taxon>Pyricularia</taxon>
    </lineage>
</organism>
<dbReference type="EMBL" id="CP034205">
    <property type="protein sequence ID" value="QBZ56515.1"/>
    <property type="molecule type" value="Genomic_DNA"/>
</dbReference>
<evidence type="ECO:0000313" key="6">
    <source>
        <dbReference type="Proteomes" id="UP000294847"/>
    </source>
</evidence>
<dbReference type="SUPFAM" id="SSF51735">
    <property type="entry name" value="NAD(P)-binding Rossmann-fold domains"/>
    <property type="match status" value="1"/>
</dbReference>
<dbReference type="AlphaFoldDB" id="A0A4V1C5I6"/>
<dbReference type="PANTHER" id="PTHR24320">
    <property type="entry name" value="RETINOL DEHYDROGENASE"/>
    <property type="match status" value="1"/>
</dbReference>
<gene>
    <name evidence="5" type="ORF">PoMZ_01424</name>
</gene>
<dbReference type="Pfam" id="PF00106">
    <property type="entry name" value="adh_short"/>
    <property type="match status" value="1"/>
</dbReference>
<dbReference type="PANTHER" id="PTHR24320:SF285">
    <property type="entry name" value="RETINOL DEHYDROGENASE 14"/>
    <property type="match status" value="1"/>
</dbReference>
<evidence type="ECO:0000256" key="2">
    <source>
        <dbReference type="ARBA" id="ARBA00023002"/>
    </source>
</evidence>
<evidence type="ECO:0000313" key="5">
    <source>
        <dbReference type="EMBL" id="QBZ56515.1"/>
    </source>
</evidence>
<keyword evidence="4" id="KW-0472">Membrane</keyword>
<dbReference type="Gene3D" id="3.40.50.720">
    <property type="entry name" value="NAD(P)-binding Rossmann-like Domain"/>
    <property type="match status" value="1"/>
</dbReference>
<comment type="similarity">
    <text evidence="1">Belongs to the short-chain dehydrogenases/reductases (SDR) family.</text>
</comment>